<evidence type="ECO:0000256" key="1">
    <source>
        <dbReference type="SAM" id="SignalP"/>
    </source>
</evidence>
<feature type="chain" id="PRO_5012674266" description="DUF1002 domain-containing protein" evidence="1">
    <location>
        <begin position="21"/>
        <end position="213"/>
    </location>
</feature>
<keyword evidence="3" id="KW-1185">Reference proteome</keyword>
<sequence length="213" mass="23018">MKRFMITTALVAGMSTAAFAQDGNIEASVDQYFTAQGLEYSASALTEDQLDAVYQIVTSTESPADQQAKIEAIIGTEANVTVINTVPGPTGEDQLRTAVMQGLTEEGISDVDVNMLNNAQLTGIYDTLNSEMSALETKNRIDALVATTATADVDMQNMDSVQLRESVEVSLTQWGYEVDVDALSDEQVNELYLALNNGSDAEKRNSVDEILMK</sequence>
<evidence type="ECO:0000313" key="3">
    <source>
        <dbReference type="Proteomes" id="UP000219050"/>
    </source>
</evidence>
<feature type="signal peptide" evidence="1">
    <location>
        <begin position="1"/>
        <end position="20"/>
    </location>
</feature>
<dbReference type="EMBL" id="CP021404">
    <property type="protein sequence ID" value="ATI42887.1"/>
    <property type="molecule type" value="Genomic_DNA"/>
</dbReference>
<dbReference type="Proteomes" id="UP000219050">
    <property type="component" value="Chromosome"/>
</dbReference>
<dbReference type="KEGG" id="cmag:CBW24_13330"/>
<gene>
    <name evidence="2" type="ORF">CBW24_13330</name>
</gene>
<organism evidence="2 3">
    <name type="scientific">Pacificitalea manganoxidans</name>
    <dbReference type="NCBI Taxonomy" id="1411902"/>
    <lineage>
        <taxon>Bacteria</taxon>
        <taxon>Pseudomonadati</taxon>
        <taxon>Pseudomonadota</taxon>
        <taxon>Alphaproteobacteria</taxon>
        <taxon>Rhodobacterales</taxon>
        <taxon>Paracoccaceae</taxon>
        <taxon>Pacificitalea</taxon>
    </lineage>
</organism>
<keyword evidence="1" id="KW-0732">Signal</keyword>
<evidence type="ECO:0008006" key="4">
    <source>
        <dbReference type="Google" id="ProtNLM"/>
    </source>
</evidence>
<name>A0A291M202_9RHOB</name>
<proteinExistence type="predicted"/>
<dbReference type="RefSeq" id="WP_097373872.1">
    <property type="nucleotide sequence ID" value="NZ_CP021404.1"/>
</dbReference>
<accession>A0A291M202</accession>
<dbReference type="AlphaFoldDB" id="A0A291M202"/>
<evidence type="ECO:0000313" key="2">
    <source>
        <dbReference type="EMBL" id="ATI42887.1"/>
    </source>
</evidence>
<dbReference type="OrthoDB" id="7870978at2"/>
<reference evidence="2 3" key="1">
    <citation type="submission" date="2017-05" db="EMBL/GenBank/DDBJ databases">
        <title>Comparative genomic and metabolic analysis of manganese-oxidizing mechanisms in Celeribater manganoxidans DY25T: its adaption to the environment of polymetallic nodule.</title>
        <authorList>
            <person name="Wang X."/>
        </authorList>
    </citation>
    <scope>NUCLEOTIDE SEQUENCE [LARGE SCALE GENOMIC DNA]</scope>
    <source>
        <strain evidence="2 3">DY25</strain>
    </source>
</reference>
<protein>
    <recommendedName>
        <fullName evidence="4">DUF1002 domain-containing protein</fullName>
    </recommendedName>
</protein>